<organism evidence="9 10">
    <name type="scientific">Brachionus calyciflorus</name>
    <dbReference type="NCBI Taxonomy" id="104777"/>
    <lineage>
        <taxon>Eukaryota</taxon>
        <taxon>Metazoa</taxon>
        <taxon>Spiralia</taxon>
        <taxon>Gnathifera</taxon>
        <taxon>Rotifera</taxon>
        <taxon>Eurotatoria</taxon>
        <taxon>Monogononta</taxon>
        <taxon>Pseudotrocha</taxon>
        <taxon>Ploima</taxon>
        <taxon>Brachionidae</taxon>
        <taxon>Brachionus</taxon>
    </lineage>
</organism>
<dbReference type="Proteomes" id="UP000663879">
    <property type="component" value="Unassembled WGS sequence"/>
</dbReference>
<feature type="transmembrane region" description="Helical" evidence="7">
    <location>
        <begin position="338"/>
        <end position="357"/>
    </location>
</feature>
<feature type="transmembrane region" description="Helical" evidence="7">
    <location>
        <begin position="364"/>
        <end position="383"/>
    </location>
</feature>
<comment type="caution">
    <text evidence="9">The sequence shown here is derived from an EMBL/GenBank/DDBJ whole genome shotgun (WGS) entry which is preliminary data.</text>
</comment>
<evidence type="ECO:0000313" key="9">
    <source>
        <dbReference type="EMBL" id="CAF0789716.1"/>
    </source>
</evidence>
<proteinExistence type="inferred from homology"/>
<feature type="transmembrane region" description="Helical" evidence="7">
    <location>
        <begin position="233"/>
        <end position="260"/>
    </location>
</feature>
<evidence type="ECO:0000256" key="4">
    <source>
        <dbReference type="ARBA" id="ARBA00022801"/>
    </source>
</evidence>
<sequence length="572" mass="64714">MKINFIIFLFLNIGLSNCDLVILSFRHSVDKTLDICALKKPIKNTTANNVNGELLNLINLKENACHPLKENVTSSSALYLHVPRISCQFVDMAKNLQDKNPKYVIIGTNGPISINTSVINLTVPYAFMADEFAQKVSKFLENAPDPSVIQKNLSRFDGSLLVIWFIACTTIILGGLWTRHEFNTTLVKPPKTNETLASINSNDEANFFQANSSNLIESQNEDQIKKDDEHKHALTISIGYMSIVVLLVFVVGMLLMLYYFYNYMIYIIYAIFCLGAASAIYRIGNLLVENFEILKFKFPTLNLPFNQKLTIQPSKIVLFAISVTICIVWLIYRHEEWSWTIQNVMAISLAASALSFYRLSKYKTVTIILVVFFLYDIFMVFITPTFTKGTSIMEAVAFGGKDATASNGPQDWSNLQFGNRTADTSNRLPVVIIIPHLNQERRLCSYYYDFSFSLLGLGDILVPGLSVNYAIIFDRASGKSKYPIYFISNVIGYIIGLFLAFIGLLFMNTAQPALLYLCPILLIFSYLTALIRRETKLFWSGEPISTLISMTQLNRITNLQNESNRQDEETPK</sequence>
<feature type="transmembrane region" description="Helical" evidence="7">
    <location>
        <begin position="266"/>
        <end position="288"/>
    </location>
</feature>
<dbReference type="PANTHER" id="PTHR12174">
    <property type="entry name" value="SIGNAL PEPTIDE PEPTIDASE"/>
    <property type="match status" value="1"/>
</dbReference>
<comment type="subcellular location">
    <subcellularLocation>
        <location evidence="1">Endomembrane system</location>
        <topology evidence="1">Multi-pass membrane protein</topology>
    </subcellularLocation>
</comment>
<dbReference type="GO" id="GO:0033619">
    <property type="term" value="P:membrane protein proteolysis"/>
    <property type="evidence" value="ECO:0007669"/>
    <property type="project" value="TreeGrafter"/>
</dbReference>
<keyword evidence="10" id="KW-1185">Reference proteome</keyword>
<keyword evidence="6 7" id="KW-0472">Membrane</keyword>
<feature type="transmembrane region" description="Helical" evidence="7">
    <location>
        <begin position="450"/>
        <end position="472"/>
    </location>
</feature>
<evidence type="ECO:0000256" key="3">
    <source>
        <dbReference type="ARBA" id="ARBA00022692"/>
    </source>
</evidence>
<feature type="transmembrane region" description="Helical" evidence="7">
    <location>
        <begin position="484"/>
        <end position="507"/>
    </location>
</feature>
<evidence type="ECO:0000256" key="8">
    <source>
        <dbReference type="SAM" id="SignalP"/>
    </source>
</evidence>
<dbReference type="GO" id="GO:0098554">
    <property type="term" value="C:cytoplasmic side of endoplasmic reticulum membrane"/>
    <property type="evidence" value="ECO:0007669"/>
    <property type="project" value="TreeGrafter"/>
</dbReference>
<dbReference type="SMART" id="SM00730">
    <property type="entry name" value="PSN"/>
    <property type="match status" value="1"/>
</dbReference>
<evidence type="ECO:0000256" key="2">
    <source>
        <dbReference type="ARBA" id="ARBA00006859"/>
    </source>
</evidence>
<keyword evidence="5 7" id="KW-1133">Transmembrane helix</keyword>
<name>A0A813S562_9BILA</name>
<dbReference type="InterPro" id="IPR007369">
    <property type="entry name" value="Peptidase_A22B_SPP"/>
</dbReference>
<evidence type="ECO:0000256" key="6">
    <source>
        <dbReference type="ARBA" id="ARBA00023136"/>
    </source>
</evidence>
<evidence type="ECO:0000313" key="10">
    <source>
        <dbReference type="Proteomes" id="UP000663879"/>
    </source>
</evidence>
<feature type="signal peptide" evidence="8">
    <location>
        <begin position="1"/>
        <end position="18"/>
    </location>
</feature>
<comment type="similarity">
    <text evidence="2">Belongs to the peptidase A22B family.</text>
</comment>
<dbReference type="AlphaFoldDB" id="A0A813S562"/>
<keyword evidence="3 7" id="KW-0812">Transmembrane</keyword>
<evidence type="ECO:0000256" key="1">
    <source>
        <dbReference type="ARBA" id="ARBA00004127"/>
    </source>
</evidence>
<keyword evidence="4" id="KW-0378">Hydrolase</keyword>
<dbReference type="PANTHER" id="PTHR12174:SF103">
    <property type="entry name" value="INTRAMEMBRANE PROTEASE (IMPAS) FAMILY"/>
    <property type="match status" value="1"/>
</dbReference>
<evidence type="ECO:0000256" key="5">
    <source>
        <dbReference type="ARBA" id="ARBA00022989"/>
    </source>
</evidence>
<dbReference type="GO" id="GO:0030660">
    <property type="term" value="C:Golgi-associated vesicle membrane"/>
    <property type="evidence" value="ECO:0007669"/>
    <property type="project" value="TreeGrafter"/>
</dbReference>
<dbReference type="GO" id="GO:0098553">
    <property type="term" value="C:lumenal side of endoplasmic reticulum membrane"/>
    <property type="evidence" value="ECO:0007669"/>
    <property type="project" value="TreeGrafter"/>
</dbReference>
<dbReference type="InterPro" id="IPR006639">
    <property type="entry name" value="Preselin/SPP"/>
</dbReference>
<feature type="transmembrane region" description="Helical" evidence="7">
    <location>
        <begin position="158"/>
        <end position="178"/>
    </location>
</feature>
<dbReference type="GO" id="GO:0005765">
    <property type="term" value="C:lysosomal membrane"/>
    <property type="evidence" value="ECO:0007669"/>
    <property type="project" value="TreeGrafter"/>
</dbReference>
<dbReference type="EMBL" id="CAJNOC010000668">
    <property type="protein sequence ID" value="CAF0789716.1"/>
    <property type="molecule type" value="Genomic_DNA"/>
</dbReference>
<evidence type="ECO:0008006" key="11">
    <source>
        <dbReference type="Google" id="ProtNLM"/>
    </source>
</evidence>
<protein>
    <recommendedName>
        <fullName evidence="11">Signal peptide peptidase-like 2B</fullName>
    </recommendedName>
</protein>
<dbReference type="Pfam" id="PF04258">
    <property type="entry name" value="Peptidase_A22B"/>
    <property type="match status" value="1"/>
</dbReference>
<reference evidence="9" key="1">
    <citation type="submission" date="2021-02" db="EMBL/GenBank/DDBJ databases">
        <authorList>
            <person name="Nowell W R."/>
        </authorList>
    </citation>
    <scope>NUCLEOTIDE SEQUENCE</scope>
    <source>
        <strain evidence="9">Ploen Becks lab</strain>
    </source>
</reference>
<keyword evidence="8" id="KW-0732">Signal</keyword>
<feature type="chain" id="PRO_5033020203" description="Signal peptide peptidase-like 2B" evidence="8">
    <location>
        <begin position="19"/>
        <end position="572"/>
    </location>
</feature>
<accession>A0A813S562</accession>
<feature type="transmembrane region" description="Helical" evidence="7">
    <location>
        <begin position="513"/>
        <end position="531"/>
    </location>
</feature>
<feature type="transmembrane region" description="Helical" evidence="7">
    <location>
        <begin position="316"/>
        <end position="332"/>
    </location>
</feature>
<gene>
    <name evidence="9" type="ORF">OXX778_LOCUS5904</name>
</gene>
<dbReference type="OrthoDB" id="29661at2759"/>
<dbReference type="GO" id="GO:0042500">
    <property type="term" value="F:aspartic endopeptidase activity, intramembrane cleaving"/>
    <property type="evidence" value="ECO:0007669"/>
    <property type="project" value="InterPro"/>
</dbReference>
<evidence type="ECO:0000256" key="7">
    <source>
        <dbReference type="SAM" id="Phobius"/>
    </source>
</evidence>